<gene>
    <name evidence="3" type="ORF">RJ640_003626</name>
</gene>
<evidence type="ECO:0000256" key="2">
    <source>
        <dbReference type="SAM" id="Phobius"/>
    </source>
</evidence>
<evidence type="ECO:0000313" key="4">
    <source>
        <dbReference type="Proteomes" id="UP001187471"/>
    </source>
</evidence>
<dbReference type="Gene3D" id="3.80.10.10">
    <property type="entry name" value="Ribonuclease Inhibitor"/>
    <property type="match status" value="1"/>
</dbReference>
<reference evidence="3" key="1">
    <citation type="submission" date="2022-12" db="EMBL/GenBank/DDBJ databases">
        <title>Draft genome assemblies for two species of Escallonia (Escalloniales).</title>
        <authorList>
            <person name="Chanderbali A."/>
            <person name="Dervinis C."/>
            <person name="Anghel I."/>
            <person name="Soltis D."/>
            <person name="Soltis P."/>
            <person name="Zapata F."/>
        </authorList>
    </citation>
    <scope>NUCLEOTIDE SEQUENCE</scope>
    <source>
        <strain evidence="3">UCBG92.1500</strain>
        <tissue evidence="3">Leaf</tissue>
    </source>
</reference>
<protein>
    <submittedName>
        <fullName evidence="3">Uncharacterized protein</fullName>
    </submittedName>
</protein>
<sequence length="157" mass="16892">MATTMALTTSSSSSKGRGADATTGPTTFLCLGKGAATQGAKRVSSLRVDEVIDVFLVVHGRFLALDSSMPASLGNLKDLIYFNISSNFMSGLVPYEIASLKKLQSSKFAYLLWYAATGLMMVLGVLAKRIGPRTEELGLKVVWLRLVVTVVWAGLWL</sequence>
<keyword evidence="2" id="KW-0472">Membrane</keyword>
<comment type="caution">
    <text evidence="3">The sequence shown here is derived from an EMBL/GenBank/DDBJ whole genome shotgun (WGS) entry which is preliminary data.</text>
</comment>
<organism evidence="3 4">
    <name type="scientific">Escallonia rubra</name>
    <dbReference type="NCBI Taxonomy" id="112253"/>
    <lineage>
        <taxon>Eukaryota</taxon>
        <taxon>Viridiplantae</taxon>
        <taxon>Streptophyta</taxon>
        <taxon>Embryophyta</taxon>
        <taxon>Tracheophyta</taxon>
        <taxon>Spermatophyta</taxon>
        <taxon>Magnoliopsida</taxon>
        <taxon>eudicotyledons</taxon>
        <taxon>Gunneridae</taxon>
        <taxon>Pentapetalae</taxon>
        <taxon>asterids</taxon>
        <taxon>campanulids</taxon>
        <taxon>Escalloniales</taxon>
        <taxon>Escalloniaceae</taxon>
        <taxon>Escallonia</taxon>
    </lineage>
</organism>
<dbReference type="Proteomes" id="UP001187471">
    <property type="component" value="Unassembled WGS sequence"/>
</dbReference>
<feature type="transmembrane region" description="Helical" evidence="2">
    <location>
        <begin position="110"/>
        <end position="131"/>
    </location>
</feature>
<keyword evidence="2" id="KW-0812">Transmembrane</keyword>
<keyword evidence="4" id="KW-1185">Reference proteome</keyword>
<dbReference type="EMBL" id="JAVXUO010002869">
    <property type="protein sequence ID" value="KAK2968939.1"/>
    <property type="molecule type" value="Genomic_DNA"/>
</dbReference>
<feature type="transmembrane region" description="Helical" evidence="2">
    <location>
        <begin position="137"/>
        <end position="156"/>
    </location>
</feature>
<evidence type="ECO:0000313" key="3">
    <source>
        <dbReference type="EMBL" id="KAK2968939.1"/>
    </source>
</evidence>
<keyword evidence="2" id="KW-1133">Transmembrane helix</keyword>
<feature type="region of interest" description="Disordered" evidence="1">
    <location>
        <begin position="1"/>
        <end position="21"/>
    </location>
</feature>
<feature type="transmembrane region" description="Helical" evidence="2">
    <location>
        <begin position="79"/>
        <end position="98"/>
    </location>
</feature>
<proteinExistence type="predicted"/>
<name>A0AA88U2N5_9ASTE</name>
<evidence type="ECO:0000256" key="1">
    <source>
        <dbReference type="SAM" id="MobiDB-lite"/>
    </source>
</evidence>
<dbReference type="InterPro" id="IPR032675">
    <property type="entry name" value="LRR_dom_sf"/>
</dbReference>
<accession>A0AA88U2N5</accession>
<feature type="compositionally biased region" description="Low complexity" evidence="1">
    <location>
        <begin position="1"/>
        <end position="14"/>
    </location>
</feature>
<dbReference type="SUPFAM" id="SSF52058">
    <property type="entry name" value="L domain-like"/>
    <property type="match status" value="1"/>
</dbReference>
<dbReference type="AlphaFoldDB" id="A0AA88U2N5"/>